<protein>
    <submittedName>
        <fullName evidence="2">Isochorismatase family protein</fullName>
    </submittedName>
</protein>
<dbReference type="PANTHER" id="PTHR43559:SF1">
    <property type="entry name" value="HYDROLASE"/>
    <property type="match status" value="1"/>
</dbReference>
<dbReference type="EMBL" id="JBHSMJ010000002">
    <property type="protein sequence ID" value="MFC5446661.1"/>
    <property type="molecule type" value="Genomic_DNA"/>
</dbReference>
<dbReference type="RefSeq" id="WP_270885123.1">
    <property type="nucleotide sequence ID" value="NZ_JAQFVF010000084.1"/>
</dbReference>
<reference evidence="3" key="1">
    <citation type="journal article" date="2019" name="Int. J. Syst. Evol. Microbiol.">
        <title>The Global Catalogue of Microorganisms (GCM) 10K type strain sequencing project: providing services to taxonomists for standard genome sequencing and annotation.</title>
        <authorList>
            <consortium name="The Broad Institute Genomics Platform"/>
            <consortium name="The Broad Institute Genome Sequencing Center for Infectious Disease"/>
            <person name="Wu L."/>
            <person name="Ma J."/>
        </authorList>
    </citation>
    <scope>NUCLEOTIDE SEQUENCE [LARGE SCALE GENOMIC DNA]</scope>
    <source>
        <strain evidence="3">KACC 11904</strain>
    </source>
</reference>
<dbReference type="Gene3D" id="3.40.50.850">
    <property type="entry name" value="Isochorismatase-like"/>
    <property type="match status" value="1"/>
</dbReference>
<dbReference type="InterPro" id="IPR053152">
    <property type="entry name" value="Hydrolase_YcaC-like"/>
</dbReference>
<dbReference type="InterPro" id="IPR036380">
    <property type="entry name" value="Isochorismatase-like_sf"/>
</dbReference>
<evidence type="ECO:0000259" key="1">
    <source>
        <dbReference type="Pfam" id="PF00857"/>
    </source>
</evidence>
<dbReference type="InterPro" id="IPR000868">
    <property type="entry name" value="Isochorismatase-like_dom"/>
</dbReference>
<keyword evidence="3" id="KW-1185">Reference proteome</keyword>
<name>A0ABW0K0K8_9BACL</name>
<dbReference type="Pfam" id="PF00857">
    <property type="entry name" value="Isochorismatase"/>
    <property type="match status" value="1"/>
</dbReference>
<dbReference type="PANTHER" id="PTHR43559">
    <property type="entry name" value="HYDROLASE YCAC-RELATED"/>
    <property type="match status" value="1"/>
</dbReference>
<feature type="domain" description="Isochorismatase-like" evidence="1">
    <location>
        <begin position="5"/>
        <end position="68"/>
    </location>
</feature>
<evidence type="ECO:0000313" key="2">
    <source>
        <dbReference type="EMBL" id="MFC5446661.1"/>
    </source>
</evidence>
<proteinExistence type="predicted"/>
<comment type="caution">
    <text evidence="2">The sequence shown here is derived from an EMBL/GenBank/DDBJ whole genome shotgun (WGS) entry which is preliminary data.</text>
</comment>
<accession>A0ABW0K0K8</accession>
<organism evidence="2 3">
    <name type="scientific">Paenibacillus aestuarii</name>
    <dbReference type="NCBI Taxonomy" id="516965"/>
    <lineage>
        <taxon>Bacteria</taxon>
        <taxon>Bacillati</taxon>
        <taxon>Bacillota</taxon>
        <taxon>Bacilli</taxon>
        <taxon>Bacillales</taxon>
        <taxon>Paenibacillaceae</taxon>
        <taxon>Paenibacillus</taxon>
    </lineage>
</organism>
<dbReference type="SUPFAM" id="SSF52499">
    <property type="entry name" value="Isochorismatase-like hydrolases"/>
    <property type="match status" value="1"/>
</dbReference>
<gene>
    <name evidence="2" type="ORF">ACFPOG_00145</name>
</gene>
<dbReference type="Proteomes" id="UP001596044">
    <property type="component" value="Unassembled WGS sequence"/>
</dbReference>
<evidence type="ECO:0000313" key="3">
    <source>
        <dbReference type="Proteomes" id="UP001596044"/>
    </source>
</evidence>
<sequence length="98" mass="10828">MNSYGNKKLVVSGLWTEICDLSAVLSAIDQGYEVYIVTDTSSGVSKKAHDMAVQCMIQAGAAPISWEQYLLELQRDWARSETYQATTDIAKEHGGHMD</sequence>